<proteinExistence type="predicted"/>
<dbReference type="SUPFAM" id="SSF46938">
    <property type="entry name" value="CRAL/TRIO N-terminal domain"/>
    <property type="match status" value="1"/>
</dbReference>
<dbReference type="RefSeq" id="XP_026688499.1">
    <property type="nucleotide sequence ID" value="XM_026832698.1"/>
</dbReference>
<dbReference type="Gene3D" id="3.40.525.10">
    <property type="entry name" value="CRAL-TRIO lipid binding domain"/>
    <property type="match status" value="1"/>
</dbReference>
<accession>A0A3Q0JJF0</accession>
<dbReference type="InterPro" id="IPR036865">
    <property type="entry name" value="CRAL-TRIO_dom_sf"/>
</dbReference>
<dbReference type="Pfam" id="PF00650">
    <property type="entry name" value="CRAL_TRIO"/>
    <property type="match status" value="1"/>
</dbReference>
<dbReference type="SMART" id="SM01100">
    <property type="entry name" value="CRAL_TRIO_N"/>
    <property type="match status" value="1"/>
</dbReference>
<dbReference type="InterPro" id="IPR001251">
    <property type="entry name" value="CRAL-TRIO_dom"/>
</dbReference>
<dbReference type="PaxDb" id="121845-A0A3Q0JJF0"/>
<dbReference type="AlphaFoldDB" id="A0A3Q0JJF0"/>
<dbReference type="Proteomes" id="UP000079169">
    <property type="component" value="Unplaced"/>
</dbReference>
<sequence length="198" mass="23046">MKQVIKNRNQADCLEDVNNDNFLLRFLHTRKMNPETSVDLLENYIHFRKTHPEIFGQLSLKDPYVQICLRNRFPGVLPDRDRNGRCVLFLSLRNWSSHLFSLEAIFKSLLLLMDSLLVDTKIQYSGFVFLLDWNQTSIYASPTLLRTMISGLQDCYPARFKAIHFINEPVQVDVLLALVKPFLKEKTRDKVGAVLTML</sequence>
<dbReference type="PANTHER" id="PTHR10174">
    <property type="entry name" value="ALPHA-TOCOPHEROL TRANSFER PROTEIN-RELATED"/>
    <property type="match status" value="1"/>
</dbReference>
<dbReference type="PRINTS" id="PR00180">
    <property type="entry name" value="CRETINALDHBP"/>
</dbReference>
<organism evidence="2 3">
    <name type="scientific">Diaphorina citri</name>
    <name type="common">Asian citrus psyllid</name>
    <dbReference type="NCBI Taxonomy" id="121845"/>
    <lineage>
        <taxon>Eukaryota</taxon>
        <taxon>Metazoa</taxon>
        <taxon>Ecdysozoa</taxon>
        <taxon>Arthropoda</taxon>
        <taxon>Hexapoda</taxon>
        <taxon>Insecta</taxon>
        <taxon>Pterygota</taxon>
        <taxon>Neoptera</taxon>
        <taxon>Paraneoptera</taxon>
        <taxon>Hemiptera</taxon>
        <taxon>Sternorrhyncha</taxon>
        <taxon>Psylloidea</taxon>
        <taxon>Psyllidae</taxon>
        <taxon>Diaphorininae</taxon>
        <taxon>Diaphorina</taxon>
    </lineage>
</organism>
<dbReference type="PROSITE" id="PS50191">
    <property type="entry name" value="CRAL_TRIO"/>
    <property type="match status" value="1"/>
</dbReference>
<dbReference type="SMART" id="SM00516">
    <property type="entry name" value="SEC14"/>
    <property type="match status" value="1"/>
</dbReference>
<evidence type="ECO:0000313" key="2">
    <source>
        <dbReference type="Proteomes" id="UP000079169"/>
    </source>
</evidence>
<dbReference type="SUPFAM" id="SSF52087">
    <property type="entry name" value="CRAL/TRIO domain"/>
    <property type="match status" value="1"/>
</dbReference>
<dbReference type="InterPro" id="IPR036273">
    <property type="entry name" value="CRAL/TRIO_N_dom_sf"/>
</dbReference>
<dbReference type="InterPro" id="IPR011074">
    <property type="entry name" value="CRAL/TRIO_N_dom"/>
</dbReference>
<gene>
    <name evidence="3" type="primary">LOC103522762</name>
</gene>
<evidence type="ECO:0000259" key="1">
    <source>
        <dbReference type="PROSITE" id="PS50191"/>
    </source>
</evidence>
<dbReference type="GeneID" id="103522762"/>
<evidence type="ECO:0000313" key="3">
    <source>
        <dbReference type="RefSeq" id="XP_026688499.1"/>
    </source>
</evidence>
<reference evidence="3" key="1">
    <citation type="submission" date="2025-08" db="UniProtKB">
        <authorList>
            <consortium name="RefSeq"/>
        </authorList>
    </citation>
    <scope>IDENTIFICATION</scope>
</reference>
<dbReference type="KEGG" id="dci:103522762"/>
<dbReference type="PANTHER" id="PTHR10174:SF231">
    <property type="entry name" value="CLAVESIN-2-LIKE PROTEIN"/>
    <property type="match status" value="1"/>
</dbReference>
<dbReference type="GO" id="GO:1902936">
    <property type="term" value="F:phosphatidylinositol bisphosphate binding"/>
    <property type="evidence" value="ECO:0007669"/>
    <property type="project" value="TreeGrafter"/>
</dbReference>
<dbReference type="GO" id="GO:0016020">
    <property type="term" value="C:membrane"/>
    <property type="evidence" value="ECO:0007669"/>
    <property type="project" value="TreeGrafter"/>
</dbReference>
<dbReference type="Gene3D" id="1.10.8.20">
    <property type="entry name" value="N-terminal domain of phosphatidylinositol transfer protein sec14p"/>
    <property type="match status" value="1"/>
</dbReference>
<dbReference type="STRING" id="121845.A0A3Q0JJF0"/>
<feature type="domain" description="CRAL-TRIO" evidence="1">
    <location>
        <begin position="65"/>
        <end position="198"/>
    </location>
</feature>
<name>A0A3Q0JJF0_DIACI</name>
<dbReference type="CDD" id="cd00170">
    <property type="entry name" value="SEC14"/>
    <property type="match status" value="1"/>
</dbReference>
<keyword evidence="2" id="KW-1185">Reference proteome</keyword>
<protein>
    <submittedName>
        <fullName evidence="3">Clavesin-1-like</fullName>
    </submittedName>
</protein>